<dbReference type="EMBL" id="CP001737">
    <property type="protein sequence ID" value="ACV79087.1"/>
    <property type="molecule type" value="Genomic_DNA"/>
</dbReference>
<protein>
    <recommendedName>
        <fullName evidence="3">GmrSD restriction endonucleases C-terminal domain-containing protein</fullName>
    </recommendedName>
</protein>
<name>C8X8N2_NAKMY</name>
<dbReference type="InterPro" id="IPR011089">
    <property type="entry name" value="GmrSD_C"/>
</dbReference>
<feature type="transmembrane region" description="Helical" evidence="2">
    <location>
        <begin position="7"/>
        <end position="28"/>
    </location>
</feature>
<dbReference type="RefSeq" id="WP_015747966.1">
    <property type="nucleotide sequence ID" value="NC_013235.1"/>
</dbReference>
<feature type="compositionally biased region" description="Low complexity" evidence="1">
    <location>
        <begin position="77"/>
        <end position="106"/>
    </location>
</feature>
<evidence type="ECO:0000256" key="1">
    <source>
        <dbReference type="SAM" id="MobiDB-lite"/>
    </source>
</evidence>
<dbReference type="STRING" id="479431.Namu_2741"/>
<dbReference type="AlphaFoldDB" id="C8X8N2"/>
<dbReference type="PANTHER" id="PTHR24094">
    <property type="entry name" value="SECRETED PROTEIN"/>
    <property type="match status" value="1"/>
</dbReference>
<dbReference type="Pfam" id="PF07510">
    <property type="entry name" value="GmrSD_C"/>
    <property type="match status" value="1"/>
</dbReference>
<dbReference type="PANTHER" id="PTHR24094:SF15">
    <property type="entry name" value="AMP-DEPENDENT SYNTHETASE_LIGASE DOMAIN-CONTAINING PROTEIN-RELATED"/>
    <property type="match status" value="1"/>
</dbReference>
<dbReference type="OrthoDB" id="5196645at2"/>
<evidence type="ECO:0000313" key="4">
    <source>
        <dbReference type="EMBL" id="ACV79087.1"/>
    </source>
</evidence>
<accession>C8X8N2</accession>
<evidence type="ECO:0000313" key="5">
    <source>
        <dbReference type="Proteomes" id="UP000002218"/>
    </source>
</evidence>
<dbReference type="eggNOG" id="COG2356">
    <property type="taxonomic scope" value="Bacteria"/>
</dbReference>
<dbReference type="Proteomes" id="UP000002218">
    <property type="component" value="Chromosome"/>
</dbReference>
<keyword evidence="2" id="KW-0472">Membrane</keyword>
<dbReference type="KEGG" id="nml:Namu_2741"/>
<evidence type="ECO:0000259" key="3">
    <source>
        <dbReference type="Pfam" id="PF07510"/>
    </source>
</evidence>
<proteinExistence type="predicted"/>
<feature type="region of interest" description="Disordered" evidence="1">
    <location>
        <begin position="72"/>
        <end position="107"/>
    </location>
</feature>
<keyword evidence="2" id="KW-1133">Transmembrane helix</keyword>
<gene>
    <name evidence="4" type="ordered locus">Namu_2741</name>
</gene>
<dbReference type="HOGENOM" id="CLU_043034_0_1_11"/>
<feature type="domain" description="GmrSD restriction endonucleases C-terminal" evidence="3">
    <location>
        <begin position="155"/>
        <end position="292"/>
    </location>
</feature>
<evidence type="ECO:0000256" key="2">
    <source>
        <dbReference type="SAM" id="Phobius"/>
    </source>
</evidence>
<dbReference type="InParanoid" id="C8X8N2"/>
<reference evidence="4 5" key="2">
    <citation type="journal article" date="2010" name="Stand. Genomic Sci.">
        <title>Complete genome sequence of Nakamurella multipartita type strain (Y-104).</title>
        <authorList>
            <person name="Tice H."/>
            <person name="Mayilraj S."/>
            <person name="Sims D."/>
            <person name="Lapidus A."/>
            <person name="Nolan M."/>
            <person name="Lucas S."/>
            <person name="Glavina Del Rio T."/>
            <person name="Copeland A."/>
            <person name="Cheng J.F."/>
            <person name="Meincke L."/>
            <person name="Bruce D."/>
            <person name="Goodwin L."/>
            <person name="Pitluck S."/>
            <person name="Ivanova N."/>
            <person name="Mavromatis K."/>
            <person name="Ovchinnikova G."/>
            <person name="Pati A."/>
            <person name="Chen A."/>
            <person name="Palaniappan K."/>
            <person name="Land M."/>
            <person name="Hauser L."/>
            <person name="Chang Y.J."/>
            <person name="Jeffries C.D."/>
            <person name="Detter J.C."/>
            <person name="Brettin T."/>
            <person name="Rohde M."/>
            <person name="Goker M."/>
            <person name="Bristow J."/>
            <person name="Eisen J.A."/>
            <person name="Markowitz V."/>
            <person name="Hugenholtz P."/>
            <person name="Kyrpides N.C."/>
            <person name="Klenk H.P."/>
            <person name="Chen F."/>
        </authorList>
    </citation>
    <scope>NUCLEOTIDE SEQUENCE [LARGE SCALE GENOMIC DNA]</scope>
    <source>
        <strain evidence="5">ATCC 700099 / DSM 44233 / CIP 104796 / JCM 9543 / NBRC 105858 / Y-104</strain>
    </source>
</reference>
<keyword evidence="2" id="KW-0812">Transmembrane</keyword>
<keyword evidence="5" id="KW-1185">Reference proteome</keyword>
<organism evidence="4 5">
    <name type="scientific">Nakamurella multipartita (strain ATCC 700099 / DSM 44233 / CIP 104796 / JCM 9543 / NBRC 105858 / Y-104)</name>
    <name type="common">Microsphaera multipartita</name>
    <dbReference type="NCBI Taxonomy" id="479431"/>
    <lineage>
        <taxon>Bacteria</taxon>
        <taxon>Bacillati</taxon>
        <taxon>Actinomycetota</taxon>
        <taxon>Actinomycetes</taxon>
        <taxon>Nakamurellales</taxon>
        <taxon>Nakamurellaceae</taxon>
        <taxon>Nakamurella</taxon>
    </lineage>
</organism>
<reference evidence="5" key="1">
    <citation type="submission" date="2009-09" db="EMBL/GenBank/DDBJ databases">
        <title>The complete genome of Nakamurella multipartita DSM 44233.</title>
        <authorList>
            <consortium name="US DOE Joint Genome Institute (JGI-PGF)"/>
            <person name="Lucas S."/>
            <person name="Copeland A."/>
            <person name="Lapidus A."/>
            <person name="Glavina del Rio T."/>
            <person name="Dalin E."/>
            <person name="Tice H."/>
            <person name="Bruce D."/>
            <person name="Goodwin L."/>
            <person name="Pitluck S."/>
            <person name="Kyrpides N."/>
            <person name="Mavromatis K."/>
            <person name="Ivanova N."/>
            <person name="Ovchinnikova G."/>
            <person name="Sims D."/>
            <person name="Meincke L."/>
            <person name="Brettin T."/>
            <person name="Detter J.C."/>
            <person name="Han C."/>
            <person name="Larimer F."/>
            <person name="Land M."/>
            <person name="Hauser L."/>
            <person name="Markowitz V."/>
            <person name="Cheng J.-F."/>
            <person name="Hugenholtz P."/>
            <person name="Woyke T."/>
            <person name="Wu D."/>
            <person name="Klenk H.-P."/>
            <person name="Eisen J.A."/>
        </authorList>
    </citation>
    <scope>NUCLEOTIDE SEQUENCE [LARGE SCALE GENOMIC DNA]</scope>
    <source>
        <strain evidence="5">ATCC 700099 / DSM 44233 / CIP 104796 / JCM 9543 / NBRC 105858 / Y-104</strain>
    </source>
</reference>
<sequence>MASRRPTAGLAGSVIVVFILLSFGYFHLPGFVPLVQQAFRWTFAVSEPPQLPDAAAVGDQLAAGLLDALNEASAAETPSGASDAPSSSADTPTTDTIPAPAGGPTPEVRPGMDAAAALNTLPVAEPVLRTGYSRDQFGPAWTDENTAHLGGNQCDTRNDILGRDLTQVTYRSGSCLVATGTLHDPYTGTDIAFTRGQDTSAAVQIDHVVPLGDAWVTGAQNLSDLQRVDLANDPLNLLAVSGPINERKSDGDAATWLPPDTDYRCEYVSRQVAVKLEYALWVTPTEHDAIAGVLAGCPGQPLPGEG</sequence>